<evidence type="ECO:0000256" key="3">
    <source>
        <dbReference type="ARBA" id="ARBA00012438"/>
    </source>
</evidence>
<keyword evidence="7" id="KW-0547">Nucleotide-binding</keyword>
<evidence type="ECO:0000256" key="6">
    <source>
        <dbReference type="ARBA" id="ARBA00022679"/>
    </source>
</evidence>
<dbReference type="InterPro" id="IPR013767">
    <property type="entry name" value="PAS_fold"/>
</dbReference>
<dbReference type="SUPFAM" id="SSF55781">
    <property type="entry name" value="GAF domain-like"/>
    <property type="match status" value="1"/>
</dbReference>
<dbReference type="SMART" id="SM00387">
    <property type="entry name" value="HATPase_c"/>
    <property type="match status" value="1"/>
</dbReference>
<reference evidence="14 15" key="1">
    <citation type="journal article" date="2015" name="Nature">
        <title>rRNA introns, odd ribosomes, and small enigmatic genomes across a large radiation of phyla.</title>
        <authorList>
            <person name="Brown C.T."/>
            <person name="Hug L.A."/>
            <person name="Thomas B.C."/>
            <person name="Sharon I."/>
            <person name="Castelle C.J."/>
            <person name="Singh A."/>
            <person name="Wilkins M.J."/>
            <person name="Williams K.H."/>
            <person name="Banfield J.F."/>
        </authorList>
    </citation>
    <scope>NUCLEOTIDE SEQUENCE [LARGE SCALE GENOMIC DNA]</scope>
</reference>
<dbReference type="CDD" id="cd00130">
    <property type="entry name" value="PAS"/>
    <property type="match status" value="1"/>
</dbReference>
<dbReference type="Gene3D" id="3.30.565.10">
    <property type="entry name" value="Histidine kinase-like ATPase, C-terminal domain"/>
    <property type="match status" value="1"/>
</dbReference>
<accession>A0A0G0TZT9</accession>
<evidence type="ECO:0000256" key="9">
    <source>
        <dbReference type="ARBA" id="ARBA00022840"/>
    </source>
</evidence>
<dbReference type="InterPro" id="IPR036890">
    <property type="entry name" value="HATPase_C_sf"/>
</dbReference>
<dbReference type="Pfam" id="PF00512">
    <property type="entry name" value="HisKA"/>
    <property type="match status" value="1"/>
</dbReference>
<dbReference type="Gene3D" id="1.10.287.130">
    <property type="match status" value="1"/>
</dbReference>
<dbReference type="CDD" id="cd00082">
    <property type="entry name" value="HisKA"/>
    <property type="match status" value="1"/>
</dbReference>
<feature type="transmembrane region" description="Helical" evidence="12">
    <location>
        <begin position="6"/>
        <end position="24"/>
    </location>
</feature>
<dbReference type="Proteomes" id="UP000034601">
    <property type="component" value="Unassembled WGS sequence"/>
</dbReference>
<keyword evidence="6" id="KW-0808">Transferase</keyword>
<sequence>MDPLALVLILGGNLILLGVFLWYFKKSQAAILKRNEEAEKGERELKRRVLELQLLRSLGERAGYSLDFRKILEVVTDSLEGIVPFSTVSYLLLGVEGRVISRIHVEEAVCRSFLDQVRLQMLQAFSTMLGRELQESLVDETLSGTALDDRLNLAVGSFFNLPIVVGGQIIGLVNVSSPLKGLYADEETAILYTILNQVSSQATKLYQVVENEKRKLSAMVSSLSDGVVMVDPRLHILVCNLAARAMFNLEGEFHLWEIFPALGKETDLKGALKQALEQQNLVKLSEVEINGKAIQIDVEPVKDRFGYLLGAVIVFHDITAQKQLETLRESFTAMMVHELRTPLTTIFYSTNMILSDFEKLPLKDLQGNIEIIKSSATNMLGLVNDLLDVARIDAGRFEVVKKEDSLQNLLEEKAAVFKSLVDGKNLKLTVEIDQDLPQTFPFDRRRLGQTLDNLLSNAIKYTDAGQVNLKVKVKDAAALVSVSDSGDGIKRDDLPKLFSKFEQLGKGKTGERRGTGLGLVIAKGIIEAHGGKIWAASAGLGKGATFSFTLPLNF</sequence>
<keyword evidence="12" id="KW-1133">Transmembrane helix</keyword>
<dbReference type="EMBL" id="LCAB01000013">
    <property type="protein sequence ID" value="KKR82419.1"/>
    <property type="molecule type" value="Genomic_DNA"/>
</dbReference>
<evidence type="ECO:0000313" key="14">
    <source>
        <dbReference type="EMBL" id="KKR82419.1"/>
    </source>
</evidence>
<dbReference type="AlphaFoldDB" id="A0A0G0TZT9"/>
<dbReference type="GO" id="GO:0005524">
    <property type="term" value="F:ATP binding"/>
    <property type="evidence" value="ECO:0007669"/>
    <property type="project" value="UniProtKB-KW"/>
</dbReference>
<dbReference type="GO" id="GO:0009927">
    <property type="term" value="F:histidine phosphotransfer kinase activity"/>
    <property type="evidence" value="ECO:0007669"/>
    <property type="project" value="TreeGrafter"/>
</dbReference>
<keyword evidence="12" id="KW-0812">Transmembrane</keyword>
<keyword evidence="5" id="KW-0597">Phosphoprotein</keyword>
<comment type="caution">
    <text evidence="14">The sequence shown here is derived from an EMBL/GenBank/DDBJ whole genome shotgun (WGS) entry which is preliminary data.</text>
</comment>
<proteinExistence type="predicted"/>
<dbReference type="GO" id="GO:0006355">
    <property type="term" value="P:regulation of DNA-templated transcription"/>
    <property type="evidence" value="ECO:0007669"/>
    <property type="project" value="InterPro"/>
</dbReference>
<keyword evidence="11 12" id="KW-0472">Membrane</keyword>
<dbReference type="PANTHER" id="PTHR43047:SF72">
    <property type="entry name" value="OSMOSENSING HISTIDINE PROTEIN KINASE SLN1"/>
    <property type="match status" value="1"/>
</dbReference>
<comment type="subcellular location">
    <subcellularLocation>
        <location evidence="2">Cell membrane</location>
    </subcellularLocation>
</comment>
<dbReference type="InterPro" id="IPR004358">
    <property type="entry name" value="Sig_transdc_His_kin-like_C"/>
</dbReference>
<keyword evidence="10" id="KW-0902">Two-component regulatory system</keyword>
<dbReference type="InterPro" id="IPR003594">
    <property type="entry name" value="HATPase_dom"/>
</dbReference>
<dbReference type="InterPro" id="IPR029016">
    <property type="entry name" value="GAF-like_dom_sf"/>
</dbReference>
<evidence type="ECO:0000256" key="11">
    <source>
        <dbReference type="ARBA" id="ARBA00023136"/>
    </source>
</evidence>
<dbReference type="FunFam" id="3.30.565.10:FF:000023">
    <property type="entry name" value="PAS domain-containing sensor histidine kinase"/>
    <property type="match status" value="1"/>
</dbReference>
<evidence type="ECO:0000256" key="4">
    <source>
        <dbReference type="ARBA" id="ARBA00022475"/>
    </source>
</evidence>
<dbReference type="SUPFAM" id="SSF55785">
    <property type="entry name" value="PYP-like sensor domain (PAS domain)"/>
    <property type="match status" value="1"/>
</dbReference>
<dbReference type="Pfam" id="PF00989">
    <property type="entry name" value="PAS"/>
    <property type="match status" value="1"/>
</dbReference>
<keyword evidence="4" id="KW-1003">Cell membrane</keyword>
<evidence type="ECO:0000256" key="2">
    <source>
        <dbReference type="ARBA" id="ARBA00004236"/>
    </source>
</evidence>
<evidence type="ECO:0000256" key="1">
    <source>
        <dbReference type="ARBA" id="ARBA00000085"/>
    </source>
</evidence>
<dbReference type="Pfam" id="PF02518">
    <property type="entry name" value="HATPase_c"/>
    <property type="match status" value="1"/>
</dbReference>
<keyword evidence="9" id="KW-0067">ATP-binding</keyword>
<evidence type="ECO:0000259" key="13">
    <source>
        <dbReference type="PROSITE" id="PS50109"/>
    </source>
</evidence>
<evidence type="ECO:0000256" key="7">
    <source>
        <dbReference type="ARBA" id="ARBA00022741"/>
    </source>
</evidence>
<dbReference type="SUPFAM" id="SSF55874">
    <property type="entry name" value="ATPase domain of HSP90 chaperone/DNA topoisomerase II/histidine kinase"/>
    <property type="match status" value="1"/>
</dbReference>
<keyword evidence="8" id="KW-0418">Kinase</keyword>
<comment type="catalytic activity">
    <reaction evidence="1">
        <text>ATP + protein L-histidine = ADP + protein N-phospho-L-histidine.</text>
        <dbReference type="EC" id="2.7.13.3"/>
    </reaction>
</comment>
<evidence type="ECO:0000256" key="12">
    <source>
        <dbReference type="SAM" id="Phobius"/>
    </source>
</evidence>
<dbReference type="InterPro" id="IPR035965">
    <property type="entry name" value="PAS-like_dom_sf"/>
</dbReference>
<dbReference type="GO" id="GO:0005886">
    <property type="term" value="C:plasma membrane"/>
    <property type="evidence" value="ECO:0007669"/>
    <property type="project" value="UniProtKB-SubCell"/>
</dbReference>
<dbReference type="Gene3D" id="3.30.450.40">
    <property type="match status" value="1"/>
</dbReference>
<dbReference type="EC" id="2.7.13.3" evidence="3"/>
<dbReference type="InterPro" id="IPR036097">
    <property type="entry name" value="HisK_dim/P_sf"/>
</dbReference>
<dbReference type="SMART" id="SM00388">
    <property type="entry name" value="HisKA"/>
    <property type="match status" value="1"/>
</dbReference>
<dbReference type="Gene3D" id="3.30.450.20">
    <property type="entry name" value="PAS domain"/>
    <property type="match status" value="1"/>
</dbReference>
<gene>
    <name evidence="14" type="ORF">UU29_C0013G0007</name>
</gene>
<name>A0A0G0TZT9_9BACT</name>
<dbReference type="InterPro" id="IPR005467">
    <property type="entry name" value="His_kinase_dom"/>
</dbReference>
<dbReference type="InterPro" id="IPR003661">
    <property type="entry name" value="HisK_dim/P_dom"/>
</dbReference>
<dbReference type="InterPro" id="IPR000014">
    <property type="entry name" value="PAS"/>
</dbReference>
<protein>
    <recommendedName>
        <fullName evidence="3">histidine kinase</fullName>
        <ecNumber evidence="3">2.7.13.3</ecNumber>
    </recommendedName>
</protein>
<dbReference type="GO" id="GO:0000155">
    <property type="term" value="F:phosphorelay sensor kinase activity"/>
    <property type="evidence" value="ECO:0007669"/>
    <property type="project" value="InterPro"/>
</dbReference>
<evidence type="ECO:0000256" key="10">
    <source>
        <dbReference type="ARBA" id="ARBA00023012"/>
    </source>
</evidence>
<evidence type="ECO:0000256" key="5">
    <source>
        <dbReference type="ARBA" id="ARBA00022553"/>
    </source>
</evidence>
<dbReference type="PRINTS" id="PR00344">
    <property type="entry name" value="BCTRLSENSOR"/>
</dbReference>
<evidence type="ECO:0000256" key="8">
    <source>
        <dbReference type="ARBA" id="ARBA00022777"/>
    </source>
</evidence>
<dbReference type="PANTHER" id="PTHR43047">
    <property type="entry name" value="TWO-COMPONENT HISTIDINE PROTEIN KINASE"/>
    <property type="match status" value="1"/>
</dbReference>
<dbReference type="PROSITE" id="PS50109">
    <property type="entry name" value="HIS_KIN"/>
    <property type="match status" value="1"/>
</dbReference>
<organism evidence="14 15">
    <name type="scientific">Candidatus Daviesbacteria bacterium GW2011_GWA2_40_9</name>
    <dbReference type="NCBI Taxonomy" id="1618424"/>
    <lineage>
        <taxon>Bacteria</taxon>
        <taxon>Candidatus Daviesiibacteriota</taxon>
    </lineage>
</organism>
<feature type="domain" description="Histidine kinase" evidence="13">
    <location>
        <begin position="334"/>
        <end position="554"/>
    </location>
</feature>
<evidence type="ECO:0000313" key="15">
    <source>
        <dbReference type="Proteomes" id="UP000034601"/>
    </source>
</evidence>
<dbReference type="SUPFAM" id="SSF47384">
    <property type="entry name" value="Homodimeric domain of signal transducing histidine kinase"/>
    <property type="match status" value="1"/>
</dbReference>